<dbReference type="Proteomes" id="UP001152836">
    <property type="component" value="Unassembled WGS sequence"/>
</dbReference>
<keyword evidence="5 6" id="KW-0472">Membrane</keyword>
<feature type="transmembrane region" description="Helical" evidence="6">
    <location>
        <begin position="68"/>
        <end position="90"/>
    </location>
</feature>
<proteinExistence type="inferred from homology"/>
<accession>A0AAV0ABC6</accession>
<evidence type="ECO:0000256" key="6">
    <source>
        <dbReference type="SAM" id="Phobius"/>
    </source>
</evidence>
<evidence type="ECO:0000256" key="1">
    <source>
        <dbReference type="ARBA" id="ARBA00004370"/>
    </source>
</evidence>
<evidence type="ECO:0000313" key="8">
    <source>
        <dbReference type="Proteomes" id="UP001152836"/>
    </source>
</evidence>
<keyword evidence="4 6" id="KW-1133">Transmembrane helix</keyword>
<comment type="subcellular location">
    <subcellularLocation>
        <location evidence="1">Membrane</location>
    </subcellularLocation>
</comment>
<dbReference type="GO" id="GO:0016020">
    <property type="term" value="C:membrane"/>
    <property type="evidence" value="ECO:0007669"/>
    <property type="project" value="UniProtKB-SubCell"/>
</dbReference>
<name>A0AAV0ABC6_PHORO</name>
<evidence type="ECO:0000256" key="5">
    <source>
        <dbReference type="ARBA" id="ARBA00023136"/>
    </source>
</evidence>
<dbReference type="AlphaFoldDB" id="A0AAV0ABC6"/>
<evidence type="ECO:0000256" key="2">
    <source>
        <dbReference type="ARBA" id="ARBA00006843"/>
    </source>
</evidence>
<feature type="transmembrane region" description="Helical" evidence="6">
    <location>
        <begin position="26"/>
        <end position="47"/>
    </location>
</feature>
<dbReference type="InterPro" id="IPR007593">
    <property type="entry name" value="CD225/Dispanin_fam"/>
</dbReference>
<dbReference type="EMBL" id="CALSGD010001620">
    <property type="protein sequence ID" value="CAH7364486.1"/>
    <property type="molecule type" value="Genomic_DNA"/>
</dbReference>
<sequence>MPAKEEKRNDQETGARAIEDIPDYRLLATLAVSCFLPLGYLAFLYYYKTSIYKKRDEYEKAQLASKRTYISALASIIVGFFILVLLYFLIYTLSRASDKPSDTHDNTT</sequence>
<evidence type="ECO:0000256" key="4">
    <source>
        <dbReference type="ARBA" id="ARBA00022989"/>
    </source>
</evidence>
<dbReference type="Pfam" id="PF04505">
    <property type="entry name" value="CD225"/>
    <property type="match status" value="1"/>
</dbReference>
<gene>
    <name evidence="7" type="primary">1700025B11Rik</name>
    <name evidence="7" type="ORF">PHOROB_LOCUS16340</name>
</gene>
<reference evidence="7" key="1">
    <citation type="submission" date="2022-06" db="EMBL/GenBank/DDBJ databases">
        <authorList>
            <person name="Andreotti S."/>
            <person name="Wyler E."/>
        </authorList>
    </citation>
    <scope>NUCLEOTIDE SEQUENCE</scope>
</reference>
<evidence type="ECO:0000313" key="7">
    <source>
        <dbReference type="EMBL" id="CAH7364486.1"/>
    </source>
</evidence>
<comment type="similarity">
    <text evidence="2">Belongs to the CD225/Dispanin family.</text>
</comment>
<keyword evidence="3 6" id="KW-0812">Transmembrane</keyword>
<organism evidence="7 8">
    <name type="scientific">Phodopus roborovskii</name>
    <name type="common">Roborovski's desert hamster</name>
    <name type="synonym">Cricetulus roborovskii</name>
    <dbReference type="NCBI Taxonomy" id="109678"/>
    <lineage>
        <taxon>Eukaryota</taxon>
        <taxon>Metazoa</taxon>
        <taxon>Chordata</taxon>
        <taxon>Craniata</taxon>
        <taxon>Vertebrata</taxon>
        <taxon>Euteleostomi</taxon>
        <taxon>Mammalia</taxon>
        <taxon>Eutheria</taxon>
        <taxon>Euarchontoglires</taxon>
        <taxon>Glires</taxon>
        <taxon>Rodentia</taxon>
        <taxon>Myomorpha</taxon>
        <taxon>Muroidea</taxon>
        <taxon>Cricetidae</taxon>
        <taxon>Cricetinae</taxon>
        <taxon>Phodopus</taxon>
    </lineage>
</organism>
<keyword evidence="8" id="KW-1185">Reference proteome</keyword>
<evidence type="ECO:0000256" key="3">
    <source>
        <dbReference type="ARBA" id="ARBA00022692"/>
    </source>
</evidence>
<comment type="caution">
    <text evidence="7">The sequence shown here is derived from an EMBL/GenBank/DDBJ whole genome shotgun (WGS) entry which is preliminary data.</text>
</comment>
<protein>
    <submittedName>
        <fullName evidence="7">1700025B11Rik protein</fullName>
    </submittedName>
</protein>